<dbReference type="SUPFAM" id="SSF103575">
    <property type="entry name" value="Plexin repeat"/>
    <property type="match status" value="1"/>
</dbReference>
<dbReference type="InterPro" id="IPR013111">
    <property type="entry name" value="EGF_extracell"/>
</dbReference>
<dbReference type="InterPro" id="IPR057073">
    <property type="entry name" value="EGF_integrin_2"/>
</dbReference>
<dbReference type="Pfam" id="PF07974">
    <property type="entry name" value="EGF_2"/>
    <property type="match status" value="1"/>
</dbReference>
<feature type="domain" description="Epidermal growth factor-like" evidence="14">
    <location>
        <begin position="352"/>
        <end position="381"/>
    </location>
</feature>
<keyword evidence="4" id="KW-0812">Transmembrane</keyword>
<dbReference type="InterPro" id="IPR032695">
    <property type="entry name" value="Integrin_dom_sf"/>
</dbReference>
<evidence type="ECO:0000313" key="18">
    <source>
        <dbReference type="Proteomes" id="UP000887575"/>
    </source>
</evidence>
<reference evidence="19 20" key="1">
    <citation type="submission" date="2024-02" db="UniProtKB">
        <authorList>
            <consortium name="WormBaseParasite"/>
        </authorList>
    </citation>
    <scope>IDENTIFICATION</scope>
</reference>
<dbReference type="FunFam" id="2.10.25.10:FF:000036">
    <property type="entry name" value="Integrin beta"/>
    <property type="match status" value="1"/>
</dbReference>
<protein>
    <submittedName>
        <fullName evidence="19 20">EGF-like domain-containing protein</fullName>
    </submittedName>
</protein>
<dbReference type="GO" id="GO:0009986">
    <property type="term" value="C:cell surface"/>
    <property type="evidence" value="ECO:0007669"/>
    <property type="project" value="TreeGrafter"/>
</dbReference>
<dbReference type="Pfam" id="PF17205">
    <property type="entry name" value="PSI_integrin"/>
    <property type="match status" value="1"/>
</dbReference>
<dbReference type="InterPro" id="IPR040622">
    <property type="entry name" value="EGF_integrin_1"/>
</dbReference>
<evidence type="ECO:0000256" key="11">
    <source>
        <dbReference type="ARBA" id="ARBA00023180"/>
    </source>
</evidence>
<evidence type="ECO:0000259" key="17">
    <source>
        <dbReference type="Pfam" id="PF23105"/>
    </source>
</evidence>
<dbReference type="InterPro" id="IPR057243">
    <property type="entry name" value="Integrin_I-EGF_CS"/>
</dbReference>
<dbReference type="PROSITE" id="PS00243">
    <property type="entry name" value="I_EGF_1"/>
    <property type="match status" value="2"/>
</dbReference>
<evidence type="ECO:0000256" key="7">
    <source>
        <dbReference type="ARBA" id="ARBA00022989"/>
    </source>
</evidence>
<evidence type="ECO:0000256" key="13">
    <source>
        <dbReference type="SAM" id="SignalP"/>
    </source>
</evidence>
<accession>A0AAF3EH29</accession>
<feature type="compositionally biased region" description="Acidic residues" evidence="12">
    <location>
        <begin position="431"/>
        <end position="443"/>
    </location>
</feature>
<comment type="similarity">
    <text evidence="2">Belongs to the integrin beta chain family.</text>
</comment>
<evidence type="ECO:0000313" key="19">
    <source>
        <dbReference type="WBParaSite" id="MBELARI_LOCUS13299"/>
    </source>
</evidence>
<keyword evidence="11" id="KW-0325">Glycoprotein</keyword>
<comment type="subcellular location">
    <subcellularLocation>
        <location evidence="1">Membrane</location>
        <topology evidence="1">Single-pass type I membrane protein</topology>
    </subcellularLocation>
</comment>
<dbReference type="Pfam" id="PF23105">
    <property type="entry name" value="EGF_integrin"/>
    <property type="match status" value="1"/>
</dbReference>
<dbReference type="Gene3D" id="2.60.40.1510">
    <property type="entry name" value="ntegrin, alpha v. Chain A, domain 3"/>
    <property type="match status" value="1"/>
</dbReference>
<dbReference type="PANTHER" id="PTHR10082:SF60">
    <property type="entry name" value="INTEGRIN BETA-PS"/>
    <property type="match status" value="1"/>
</dbReference>
<dbReference type="Gene3D" id="3.30.1680.10">
    <property type="entry name" value="ligand-binding face of the semaphorins, domain 2"/>
    <property type="match status" value="1"/>
</dbReference>
<dbReference type="SUPFAM" id="SSF69179">
    <property type="entry name" value="Integrin domains"/>
    <property type="match status" value="1"/>
</dbReference>
<evidence type="ECO:0000259" key="16">
    <source>
        <dbReference type="Pfam" id="PF18372"/>
    </source>
</evidence>
<name>A0AAF3EH29_9BILA</name>
<keyword evidence="8" id="KW-0401">Integrin</keyword>
<keyword evidence="3" id="KW-0245">EGF-like domain</keyword>
<dbReference type="GO" id="GO:0016477">
    <property type="term" value="P:cell migration"/>
    <property type="evidence" value="ECO:0007669"/>
    <property type="project" value="TreeGrafter"/>
</dbReference>
<keyword evidence="9" id="KW-0472">Membrane</keyword>
<keyword evidence="10" id="KW-1015">Disulfide bond</keyword>
<evidence type="ECO:0000256" key="3">
    <source>
        <dbReference type="ARBA" id="ARBA00022536"/>
    </source>
</evidence>
<dbReference type="GO" id="GO:0033627">
    <property type="term" value="P:cell adhesion mediated by integrin"/>
    <property type="evidence" value="ECO:0007669"/>
    <property type="project" value="TreeGrafter"/>
</dbReference>
<feature type="domain" description="Integrin beta epidermal growth factor-like" evidence="16">
    <location>
        <begin position="225"/>
        <end position="248"/>
    </location>
</feature>
<keyword evidence="6" id="KW-0677">Repeat</keyword>
<dbReference type="Pfam" id="PF18372">
    <property type="entry name" value="I-EGF_1"/>
    <property type="match status" value="1"/>
</dbReference>
<dbReference type="InterPro" id="IPR033760">
    <property type="entry name" value="Integrin_beta_N"/>
</dbReference>
<dbReference type="InterPro" id="IPR015812">
    <property type="entry name" value="Integrin_bsu"/>
</dbReference>
<keyword evidence="18" id="KW-1185">Reference proteome</keyword>
<evidence type="ECO:0000256" key="1">
    <source>
        <dbReference type="ARBA" id="ARBA00004479"/>
    </source>
</evidence>
<dbReference type="Gene3D" id="2.10.25.10">
    <property type="entry name" value="Laminin"/>
    <property type="match status" value="3"/>
</dbReference>
<dbReference type="PANTHER" id="PTHR10082">
    <property type="entry name" value="INTEGRIN BETA SUBUNIT"/>
    <property type="match status" value="1"/>
</dbReference>
<dbReference type="WBParaSite" id="MBELARI_LOCUS204">
    <property type="protein sequence ID" value="MBELARI_LOCUS204"/>
    <property type="gene ID" value="MBELARI_LOCUS204"/>
</dbReference>
<keyword evidence="5 13" id="KW-0732">Signal</keyword>
<evidence type="ECO:0000256" key="5">
    <source>
        <dbReference type="ARBA" id="ARBA00022729"/>
    </source>
</evidence>
<sequence length="465" mass="50397">MIRRLIPLLLLVLPIALAEDIEAKCRSAEGASSCGQCIKQHPDCGWCRDPHSKLSSRCQLKSKLTADVCNQQYVYSPVTEMKVDHRSLPLQQIDPRTNSPVQVSPQQVEVKIKEDETMKVEFKFFHKDSGPAQIKDFQIMTSNFSNTGVDVTFIIDCHGKKVEGKKCDKVPDGTVLAVTAVVKLTKCSDRGSIPITVGAYGARSIGALYVSPLCGCECERLHQIEKNSPLCYQHGNLICGQCECQPGRGGHNCDCPLSLYGVSTDAELTNKCREKPGAPVCGGHGQCKCGQCACDNPATTGKFCSCDNTDCPRGGPNNQTCFGHGVCECGKCECEDGWTRGDCSCTTQMITCMEGTLVCSGHGKCECGRCVCNEGFTGATCNAEEPQDETSSPQDDKPLTPTTAAPKSKETSEIEENDDAFTQPPPMQPEQDIDSTEQPEESSDPQSAHLLTTFIALLLPILRYL</sequence>
<keyword evidence="7" id="KW-1133">Transmembrane helix</keyword>
<dbReference type="GO" id="GO:0098609">
    <property type="term" value="P:cell-cell adhesion"/>
    <property type="evidence" value="ECO:0007669"/>
    <property type="project" value="TreeGrafter"/>
</dbReference>
<dbReference type="WBParaSite" id="MBELARI_LOCUS13299">
    <property type="protein sequence ID" value="MBELARI_LOCUS13299"/>
    <property type="gene ID" value="MBELARI_LOCUS13299"/>
</dbReference>
<dbReference type="GO" id="GO:0008305">
    <property type="term" value="C:integrin complex"/>
    <property type="evidence" value="ECO:0007669"/>
    <property type="project" value="TreeGrafter"/>
</dbReference>
<dbReference type="GO" id="GO:0007229">
    <property type="term" value="P:integrin-mediated signaling pathway"/>
    <property type="evidence" value="ECO:0007669"/>
    <property type="project" value="UniProtKB-KW"/>
</dbReference>
<feature type="signal peptide" evidence="13">
    <location>
        <begin position="1"/>
        <end position="18"/>
    </location>
</feature>
<evidence type="ECO:0000256" key="2">
    <source>
        <dbReference type="ARBA" id="ARBA00007449"/>
    </source>
</evidence>
<feature type="region of interest" description="Disordered" evidence="12">
    <location>
        <begin position="383"/>
        <end position="447"/>
    </location>
</feature>
<dbReference type="Proteomes" id="UP000887575">
    <property type="component" value="Unassembled WGS sequence"/>
</dbReference>
<dbReference type="GO" id="GO:0007160">
    <property type="term" value="P:cell-matrix adhesion"/>
    <property type="evidence" value="ECO:0007669"/>
    <property type="project" value="TreeGrafter"/>
</dbReference>
<dbReference type="PRINTS" id="PR01186">
    <property type="entry name" value="INTEGRINB"/>
</dbReference>
<evidence type="ECO:0000259" key="14">
    <source>
        <dbReference type="Pfam" id="PF07974"/>
    </source>
</evidence>
<evidence type="ECO:0000256" key="4">
    <source>
        <dbReference type="ARBA" id="ARBA00022692"/>
    </source>
</evidence>
<proteinExistence type="inferred from homology"/>
<feature type="domain" description="Integrin beta N-terminal" evidence="15">
    <location>
        <begin position="24"/>
        <end position="70"/>
    </location>
</feature>
<organism evidence="18 19">
    <name type="scientific">Mesorhabditis belari</name>
    <dbReference type="NCBI Taxonomy" id="2138241"/>
    <lineage>
        <taxon>Eukaryota</taxon>
        <taxon>Metazoa</taxon>
        <taxon>Ecdysozoa</taxon>
        <taxon>Nematoda</taxon>
        <taxon>Chromadorea</taxon>
        <taxon>Rhabditida</taxon>
        <taxon>Rhabditina</taxon>
        <taxon>Rhabditomorpha</taxon>
        <taxon>Rhabditoidea</taxon>
        <taxon>Rhabditidae</taxon>
        <taxon>Mesorhabditinae</taxon>
        <taxon>Mesorhabditis</taxon>
    </lineage>
</organism>
<evidence type="ECO:0000256" key="10">
    <source>
        <dbReference type="ARBA" id="ARBA00023157"/>
    </source>
</evidence>
<feature type="domain" description="Integrin beta epidermal growth factor-like" evidence="17">
    <location>
        <begin position="267"/>
        <end position="304"/>
    </location>
</feature>
<dbReference type="AlphaFoldDB" id="A0AAF3EH29"/>
<dbReference type="GO" id="GO:0005925">
    <property type="term" value="C:focal adhesion"/>
    <property type="evidence" value="ECO:0007669"/>
    <property type="project" value="TreeGrafter"/>
</dbReference>
<evidence type="ECO:0000313" key="20">
    <source>
        <dbReference type="WBParaSite" id="MBELARI_LOCUS204"/>
    </source>
</evidence>
<dbReference type="PROSITE" id="PS52047">
    <property type="entry name" value="I_EGF_2"/>
    <property type="match status" value="1"/>
</dbReference>
<feature type="chain" id="PRO_5041856404" evidence="13">
    <location>
        <begin position="19"/>
        <end position="465"/>
    </location>
</feature>
<evidence type="ECO:0000256" key="6">
    <source>
        <dbReference type="ARBA" id="ARBA00022737"/>
    </source>
</evidence>
<evidence type="ECO:0000256" key="8">
    <source>
        <dbReference type="ARBA" id="ARBA00023037"/>
    </source>
</evidence>
<evidence type="ECO:0000259" key="15">
    <source>
        <dbReference type="Pfam" id="PF17205"/>
    </source>
</evidence>
<evidence type="ECO:0000256" key="12">
    <source>
        <dbReference type="SAM" id="MobiDB-lite"/>
    </source>
</evidence>
<dbReference type="SUPFAM" id="SSF57196">
    <property type="entry name" value="EGF/Laminin"/>
    <property type="match status" value="1"/>
</dbReference>
<evidence type="ECO:0000256" key="9">
    <source>
        <dbReference type="ARBA" id="ARBA00023136"/>
    </source>
</evidence>
<dbReference type="GO" id="GO:0005178">
    <property type="term" value="F:integrin binding"/>
    <property type="evidence" value="ECO:0007669"/>
    <property type="project" value="TreeGrafter"/>
</dbReference>